<dbReference type="PROSITE" id="PS00497">
    <property type="entry name" value="TYROSINASE_1"/>
    <property type="match status" value="1"/>
</dbReference>
<keyword evidence="2" id="KW-0560">Oxidoreductase</keyword>
<dbReference type="InterPro" id="IPR002227">
    <property type="entry name" value="Tyrosinase_Cu-bd"/>
</dbReference>
<dbReference type="GO" id="GO:0016491">
    <property type="term" value="F:oxidoreductase activity"/>
    <property type="evidence" value="ECO:0007669"/>
    <property type="project" value="UniProtKB-KW"/>
</dbReference>
<dbReference type="AlphaFoldDB" id="A0A175W545"/>
<comment type="caution">
    <text evidence="6">The sequence shown here is derived from an EMBL/GenBank/DDBJ whole genome shotgun (WGS) entry which is preliminary data.</text>
</comment>
<evidence type="ECO:0000259" key="4">
    <source>
        <dbReference type="PROSITE" id="PS00497"/>
    </source>
</evidence>
<dbReference type="Pfam" id="PF00264">
    <property type="entry name" value="Tyrosinase"/>
    <property type="match status" value="1"/>
</dbReference>
<organism evidence="6 7">
    <name type="scientific">Madurella mycetomatis</name>
    <dbReference type="NCBI Taxonomy" id="100816"/>
    <lineage>
        <taxon>Eukaryota</taxon>
        <taxon>Fungi</taxon>
        <taxon>Dikarya</taxon>
        <taxon>Ascomycota</taxon>
        <taxon>Pezizomycotina</taxon>
        <taxon>Sordariomycetes</taxon>
        <taxon>Sordariomycetidae</taxon>
        <taxon>Sordariales</taxon>
        <taxon>Sordariales incertae sedis</taxon>
        <taxon>Madurella</taxon>
    </lineage>
</organism>
<accession>A0A175W545</accession>
<dbReference type="GO" id="GO:0046872">
    <property type="term" value="F:metal ion binding"/>
    <property type="evidence" value="ECO:0007669"/>
    <property type="project" value="UniProtKB-KW"/>
</dbReference>
<dbReference type="PRINTS" id="PR00092">
    <property type="entry name" value="TYROSINASE"/>
</dbReference>
<feature type="domain" description="Tyrosinase copper-binding" evidence="4">
    <location>
        <begin position="121"/>
        <end position="138"/>
    </location>
</feature>
<protein>
    <submittedName>
        <fullName evidence="6">Grixazone synthase</fullName>
    </submittedName>
</protein>
<proteinExistence type="predicted"/>
<dbReference type="SUPFAM" id="SSF48056">
    <property type="entry name" value="Di-copper centre-containing domain"/>
    <property type="match status" value="1"/>
</dbReference>
<sequence length="394" mass="43300">MTMILTKLYLYLVAVTGAFTLPTGIPDFAAAAIDSGLALKGLNAVAVAKAFGQFGGACNLANVKFRREWRSIPKRQRREFIAAVKCVQSKSSILPSGEVPGAKSLYDDFVWAHVRRSNLVHMSGNFLVFHRYFLWAYEKALGDCGWNSGLPYWEWGLDVDGPHNSPLFDGSDTSLGSDGTFVPNRPPDVLDLIGFSEPVIIPPGTGGGCVYQGPFSDLVVRLGPFPPDPERPLPVDPIEGREDNPRCLVRDLNADPLRRWSTFRNVTELILGYDNIRDFHGVLEGDPRVTTEPMGCHGGGHAGIGGVGRNPIISPNDPAFWLTHGQLDRVYWIWQMLDFEDRQGVHGTGTYLNIPPSPNVTVEDTIDVLPHAPPEKIKNLMNSVGGTPFCYVYV</sequence>
<gene>
    <name evidence="6" type="ORF">MMYC01_205675</name>
</gene>
<evidence type="ECO:0000256" key="2">
    <source>
        <dbReference type="ARBA" id="ARBA00023002"/>
    </source>
</evidence>
<dbReference type="EMBL" id="LCTW02000113">
    <property type="protein sequence ID" value="KXX78619.1"/>
    <property type="molecule type" value="Genomic_DNA"/>
</dbReference>
<dbReference type="PANTHER" id="PTHR11474:SF125">
    <property type="entry name" value="N-ACETYL-6-HYDROXYTRYPTOPHAN OXIDASE IVOB-RELATED"/>
    <property type="match status" value="1"/>
</dbReference>
<dbReference type="Proteomes" id="UP000078237">
    <property type="component" value="Unassembled WGS sequence"/>
</dbReference>
<feature type="domain" description="Tyrosinase copper-binding" evidence="5">
    <location>
        <begin position="317"/>
        <end position="328"/>
    </location>
</feature>
<reference evidence="6 7" key="1">
    <citation type="journal article" date="2016" name="Genome Announc.">
        <title>Genome Sequence of Madurella mycetomatis mm55, Isolated from a Human Mycetoma Case in Sudan.</title>
        <authorList>
            <person name="Smit S."/>
            <person name="Derks M.F."/>
            <person name="Bervoets S."/>
            <person name="Fahal A."/>
            <person name="van Leeuwen W."/>
            <person name="van Belkum A."/>
            <person name="van de Sande W.W."/>
        </authorList>
    </citation>
    <scope>NUCLEOTIDE SEQUENCE [LARGE SCALE GENOMIC DNA]</scope>
    <source>
        <strain evidence="7">mm55</strain>
    </source>
</reference>
<feature type="chain" id="PRO_5008043619" evidence="3">
    <location>
        <begin position="19"/>
        <end position="394"/>
    </location>
</feature>
<dbReference type="InterPro" id="IPR050316">
    <property type="entry name" value="Tyrosinase/Hemocyanin"/>
</dbReference>
<evidence type="ECO:0000259" key="5">
    <source>
        <dbReference type="PROSITE" id="PS00498"/>
    </source>
</evidence>
<evidence type="ECO:0000313" key="6">
    <source>
        <dbReference type="EMBL" id="KXX78619.1"/>
    </source>
</evidence>
<dbReference type="PANTHER" id="PTHR11474">
    <property type="entry name" value="TYROSINASE FAMILY MEMBER"/>
    <property type="match status" value="1"/>
</dbReference>
<name>A0A175W545_9PEZI</name>
<evidence type="ECO:0000256" key="3">
    <source>
        <dbReference type="SAM" id="SignalP"/>
    </source>
</evidence>
<dbReference type="InterPro" id="IPR008922">
    <property type="entry name" value="Di-copper_centre_dom_sf"/>
</dbReference>
<keyword evidence="3" id="KW-0732">Signal</keyword>
<keyword evidence="1" id="KW-0479">Metal-binding</keyword>
<evidence type="ECO:0000313" key="7">
    <source>
        <dbReference type="Proteomes" id="UP000078237"/>
    </source>
</evidence>
<dbReference type="PROSITE" id="PS00498">
    <property type="entry name" value="TYROSINASE_2"/>
    <property type="match status" value="1"/>
</dbReference>
<feature type="signal peptide" evidence="3">
    <location>
        <begin position="1"/>
        <end position="18"/>
    </location>
</feature>
<dbReference type="Gene3D" id="1.10.1280.10">
    <property type="entry name" value="Di-copper center containing domain from catechol oxidase"/>
    <property type="match status" value="1"/>
</dbReference>
<dbReference type="OrthoDB" id="6132182at2759"/>
<keyword evidence="7" id="KW-1185">Reference proteome</keyword>
<evidence type="ECO:0000256" key="1">
    <source>
        <dbReference type="ARBA" id="ARBA00022723"/>
    </source>
</evidence>
<dbReference type="VEuPathDB" id="FungiDB:MMYC01_205675"/>
<dbReference type="STRING" id="100816.A0A175W545"/>